<comment type="caution">
    <text evidence="8">The sequence shown here is derived from an EMBL/GenBank/DDBJ whole genome shotgun (WGS) entry which is preliminary data.</text>
</comment>
<evidence type="ECO:0000256" key="2">
    <source>
        <dbReference type="ARBA" id="ARBA00022723"/>
    </source>
</evidence>
<dbReference type="InterPro" id="IPR036396">
    <property type="entry name" value="Cyt_P450_sf"/>
</dbReference>
<feature type="transmembrane region" description="Helical" evidence="7">
    <location>
        <begin position="6"/>
        <end position="22"/>
    </location>
</feature>
<dbReference type="GO" id="GO:0004497">
    <property type="term" value="F:monooxygenase activity"/>
    <property type="evidence" value="ECO:0007669"/>
    <property type="project" value="UniProtKB-KW"/>
</dbReference>
<evidence type="ECO:0000256" key="4">
    <source>
        <dbReference type="ARBA" id="ARBA00023004"/>
    </source>
</evidence>
<comment type="cofactor">
    <cofactor evidence="5">
        <name>heme</name>
        <dbReference type="ChEBI" id="CHEBI:30413"/>
    </cofactor>
</comment>
<dbReference type="EMBL" id="QKYT01000276">
    <property type="protein sequence ID" value="RIA88163.1"/>
    <property type="molecule type" value="Genomic_DNA"/>
</dbReference>
<dbReference type="AlphaFoldDB" id="A0A397SPV0"/>
<feature type="binding site" description="axial binding residue" evidence="5">
    <location>
        <position position="443"/>
    </location>
    <ligand>
        <name>heme</name>
        <dbReference type="ChEBI" id="CHEBI:30413"/>
    </ligand>
    <ligandPart>
        <name>Fe</name>
        <dbReference type="ChEBI" id="CHEBI:18248"/>
    </ligandPart>
</feature>
<evidence type="ECO:0000313" key="8">
    <source>
        <dbReference type="EMBL" id="RIA88163.1"/>
    </source>
</evidence>
<sequence length="497" mass="57485">MYIIEIIFGLLIYLIYLVIKYPDRSIGTKSRPDINGMKGYPLIGNLLESYKKSITHLMYDALIAYGPNTTYTIPYIGRLITVNSPELLEHVLKTKFDNYVKGTLFSEIVYDVLGKGIFNVDGQMWKFQRRLASYLFREQNVRNVICVVLEEETKILLNILQKNAKNGDVINLQDLFFRFTFDSFGRVTFGIDFESLSNEKPVPFAQAFDFVQSVVDKRFTNPIWKITELFTKDGAKMRSACKFLSDYAHDIIKKRRNNEGTLKNNNDILNMFMNAEIDDENGNVRKLNDEELKDIVLNLIVAGRDTTAQALSWMMYNIMVNPNVEDKLVKEINSLFDLKDQILRYDNIKQFQYSHAVFYETLRLHPSVPKNVKLCIKDDILPNGILIYAGEWVTWSTWAMGRDKRIWGEDAQIFIPERFLENKDGLKPNQYKFNSFNCGPRICLGQNFATIEALTVSTAILKQFKFELLPGQKSPPDFAQSLTLPMKDPLLVKVHIR</sequence>
<dbReference type="Pfam" id="PF00067">
    <property type="entry name" value="p450"/>
    <property type="match status" value="1"/>
</dbReference>
<keyword evidence="7" id="KW-1133">Transmembrane helix</keyword>
<accession>A0A397SPV0</accession>
<comment type="similarity">
    <text evidence="1 6">Belongs to the cytochrome P450 family.</text>
</comment>
<proteinExistence type="inferred from homology"/>
<evidence type="ECO:0000256" key="7">
    <source>
        <dbReference type="SAM" id="Phobius"/>
    </source>
</evidence>
<reference evidence="8 9" key="1">
    <citation type="submission" date="2018-06" db="EMBL/GenBank/DDBJ databases">
        <title>Comparative genomics reveals the genomic features of Rhizophagus irregularis, R. cerebriforme, R. diaphanum and Gigaspora rosea, and their symbiotic lifestyle signature.</title>
        <authorList>
            <person name="Morin E."/>
            <person name="San Clemente H."/>
            <person name="Chen E.C.H."/>
            <person name="De La Providencia I."/>
            <person name="Hainaut M."/>
            <person name="Kuo A."/>
            <person name="Kohler A."/>
            <person name="Murat C."/>
            <person name="Tang N."/>
            <person name="Roy S."/>
            <person name="Loubradou J."/>
            <person name="Henrissat B."/>
            <person name="Grigoriev I.V."/>
            <person name="Corradi N."/>
            <person name="Roux C."/>
            <person name="Martin F.M."/>
        </authorList>
    </citation>
    <scope>NUCLEOTIDE SEQUENCE [LARGE SCALE GENOMIC DNA]</scope>
    <source>
        <strain evidence="8 9">DAOM 227022</strain>
    </source>
</reference>
<dbReference type="InterPro" id="IPR017972">
    <property type="entry name" value="Cyt_P450_CS"/>
</dbReference>
<evidence type="ECO:0000256" key="5">
    <source>
        <dbReference type="PIRSR" id="PIRSR602401-1"/>
    </source>
</evidence>
<keyword evidence="7" id="KW-0472">Membrane</keyword>
<protein>
    <submittedName>
        <fullName evidence="8">Cytochrome P450</fullName>
    </submittedName>
</protein>
<dbReference type="GO" id="GO:0005506">
    <property type="term" value="F:iron ion binding"/>
    <property type="evidence" value="ECO:0007669"/>
    <property type="project" value="InterPro"/>
</dbReference>
<dbReference type="STRING" id="658196.A0A397SPV0"/>
<dbReference type="Gene3D" id="1.10.630.10">
    <property type="entry name" value="Cytochrome P450"/>
    <property type="match status" value="1"/>
</dbReference>
<keyword evidence="7" id="KW-0812">Transmembrane</keyword>
<keyword evidence="4 5" id="KW-0408">Iron</keyword>
<dbReference type="OrthoDB" id="1470350at2759"/>
<name>A0A397SPV0_9GLOM</name>
<evidence type="ECO:0000256" key="3">
    <source>
        <dbReference type="ARBA" id="ARBA00023002"/>
    </source>
</evidence>
<dbReference type="PRINTS" id="PR00385">
    <property type="entry name" value="P450"/>
</dbReference>
<evidence type="ECO:0000256" key="1">
    <source>
        <dbReference type="ARBA" id="ARBA00010617"/>
    </source>
</evidence>
<evidence type="ECO:0000256" key="6">
    <source>
        <dbReference type="RuleBase" id="RU000461"/>
    </source>
</evidence>
<dbReference type="Proteomes" id="UP000265703">
    <property type="component" value="Unassembled WGS sequence"/>
</dbReference>
<keyword evidence="9" id="KW-1185">Reference proteome</keyword>
<organism evidence="8 9">
    <name type="scientific">Glomus cerebriforme</name>
    <dbReference type="NCBI Taxonomy" id="658196"/>
    <lineage>
        <taxon>Eukaryota</taxon>
        <taxon>Fungi</taxon>
        <taxon>Fungi incertae sedis</taxon>
        <taxon>Mucoromycota</taxon>
        <taxon>Glomeromycotina</taxon>
        <taxon>Glomeromycetes</taxon>
        <taxon>Glomerales</taxon>
        <taxon>Glomeraceae</taxon>
        <taxon>Glomus</taxon>
    </lineage>
</organism>
<keyword evidence="3 6" id="KW-0560">Oxidoreductase</keyword>
<dbReference type="InterPro" id="IPR002401">
    <property type="entry name" value="Cyt_P450_E_grp-I"/>
</dbReference>
<dbReference type="GO" id="GO:0020037">
    <property type="term" value="F:heme binding"/>
    <property type="evidence" value="ECO:0007669"/>
    <property type="project" value="InterPro"/>
</dbReference>
<keyword evidence="5 6" id="KW-0349">Heme</keyword>
<dbReference type="GO" id="GO:0016705">
    <property type="term" value="F:oxidoreductase activity, acting on paired donors, with incorporation or reduction of molecular oxygen"/>
    <property type="evidence" value="ECO:0007669"/>
    <property type="project" value="InterPro"/>
</dbReference>
<keyword evidence="2 5" id="KW-0479">Metal-binding</keyword>
<dbReference type="PROSITE" id="PS00086">
    <property type="entry name" value="CYTOCHROME_P450"/>
    <property type="match status" value="1"/>
</dbReference>
<dbReference type="PANTHER" id="PTHR24296">
    <property type="entry name" value="CYTOCHROME P450"/>
    <property type="match status" value="1"/>
</dbReference>
<dbReference type="InterPro" id="IPR001128">
    <property type="entry name" value="Cyt_P450"/>
</dbReference>
<evidence type="ECO:0000313" key="9">
    <source>
        <dbReference type="Proteomes" id="UP000265703"/>
    </source>
</evidence>
<dbReference type="GO" id="GO:0006629">
    <property type="term" value="P:lipid metabolic process"/>
    <property type="evidence" value="ECO:0007669"/>
    <property type="project" value="UniProtKB-ARBA"/>
</dbReference>
<gene>
    <name evidence="8" type="ORF">C1645_713434</name>
</gene>
<dbReference type="SUPFAM" id="SSF48264">
    <property type="entry name" value="Cytochrome P450"/>
    <property type="match status" value="1"/>
</dbReference>
<dbReference type="PRINTS" id="PR00463">
    <property type="entry name" value="EP450I"/>
</dbReference>
<keyword evidence="6" id="KW-0503">Monooxygenase</keyword>